<proteinExistence type="predicted"/>
<dbReference type="Proteomes" id="UP001283341">
    <property type="component" value="Unassembled WGS sequence"/>
</dbReference>
<accession>A0AAE0HTS4</accession>
<feature type="region of interest" description="Disordered" evidence="1">
    <location>
        <begin position="224"/>
        <end position="249"/>
    </location>
</feature>
<evidence type="ECO:0000256" key="1">
    <source>
        <dbReference type="SAM" id="MobiDB-lite"/>
    </source>
</evidence>
<organism evidence="2 3">
    <name type="scientific">Apodospora peruviana</name>
    <dbReference type="NCBI Taxonomy" id="516989"/>
    <lineage>
        <taxon>Eukaryota</taxon>
        <taxon>Fungi</taxon>
        <taxon>Dikarya</taxon>
        <taxon>Ascomycota</taxon>
        <taxon>Pezizomycotina</taxon>
        <taxon>Sordariomycetes</taxon>
        <taxon>Sordariomycetidae</taxon>
        <taxon>Sordariales</taxon>
        <taxon>Lasiosphaeriaceae</taxon>
        <taxon>Apodospora</taxon>
    </lineage>
</organism>
<evidence type="ECO:0000313" key="2">
    <source>
        <dbReference type="EMBL" id="KAK3312763.1"/>
    </source>
</evidence>
<dbReference type="EMBL" id="JAUEDM010000008">
    <property type="protein sequence ID" value="KAK3312763.1"/>
    <property type="molecule type" value="Genomic_DNA"/>
</dbReference>
<sequence length="277" mass="30193">MSCPSAHLPSDNSTTTPAAPTDGTLLLISLCDHCYDPARLVMWGRPDVLKQNNKDAASWYAILTVQCESLPRLMKEGLLCNPEANIVKERGSVGKVDPSPSTLGYPLARTWILEDVPSNNEPGAVVPFRPQCTGCLTVWAHTTSVLANFKLGETISAANFFRVCGTNHLGHSMYNFEAENPHENINCVYDGMPLRGWWPWPRAADADADTKTTTQGNDLYKAAAAGSGSGLTPSTRQQRHENAPLVVNGTPPRLFSEILVTRRTEWSPSRDTDDVSG</sequence>
<evidence type="ECO:0000313" key="3">
    <source>
        <dbReference type="Proteomes" id="UP001283341"/>
    </source>
</evidence>
<name>A0AAE0HTS4_9PEZI</name>
<keyword evidence="3" id="KW-1185">Reference proteome</keyword>
<protein>
    <submittedName>
        <fullName evidence="2">Uncharacterized protein</fullName>
    </submittedName>
</protein>
<reference evidence="2" key="2">
    <citation type="submission" date="2023-06" db="EMBL/GenBank/DDBJ databases">
        <authorList>
            <consortium name="Lawrence Berkeley National Laboratory"/>
            <person name="Haridas S."/>
            <person name="Hensen N."/>
            <person name="Bonometti L."/>
            <person name="Westerberg I."/>
            <person name="Brannstrom I.O."/>
            <person name="Guillou S."/>
            <person name="Cros-Aarteil S."/>
            <person name="Calhoun S."/>
            <person name="Kuo A."/>
            <person name="Mondo S."/>
            <person name="Pangilinan J."/>
            <person name="Riley R."/>
            <person name="Labutti K."/>
            <person name="Andreopoulos B."/>
            <person name="Lipzen A."/>
            <person name="Chen C."/>
            <person name="Yanf M."/>
            <person name="Daum C."/>
            <person name="Ng V."/>
            <person name="Clum A."/>
            <person name="Steindorff A."/>
            <person name="Ohm R."/>
            <person name="Martin F."/>
            <person name="Silar P."/>
            <person name="Natvig D."/>
            <person name="Lalanne C."/>
            <person name="Gautier V."/>
            <person name="Ament-Velasquez S.L."/>
            <person name="Kruys A."/>
            <person name="Hutchinson M.I."/>
            <person name="Powell A.J."/>
            <person name="Barry K."/>
            <person name="Miller A.N."/>
            <person name="Grigoriev I.V."/>
            <person name="Debuchy R."/>
            <person name="Gladieux P."/>
            <person name="Thoren M.H."/>
            <person name="Johannesson H."/>
        </authorList>
    </citation>
    <scope>NUCLEOTIDE SEQUENCE</scope>
    <source>
        <strain evidence="2">CBS 118394</strain>
    </source>
</reference>
<gene>
    <name evidence="2" type="ORF">B0H66DRAFT_631541</name>
</gene>
<comment type="caution">
    <text evidence="2">The sequence shown here is derived from an EMBL/GenBank/DDBJ whole genome shotgun (WGS) entry which is preliminary data.</text>
</comment>
<dbReference type="AlphaFoldDB" id="A0AAE0HTS4"/>
<reference evidence="2" key="1">
    <citation type="journal article" date="2023" name="Mol. Phylogenet. Evol.">
        <title>Genome-scale phylogeny and comparative genomics of the fungal order Sordariales.</title>
        <authorList>
            <person name="Hensen N."/>
            <person name="Bonometti L."/>
            <person name="Westerberg I."/>
            <person name="Brannstrom I.O."/>
            <person name="Guillou S."/>
            <person name="Cros-Aarteil S."/>
            <person name="Calhoun S."/>
            <person name="Haridas S."/>
            <person name="Kuo A."/>
            <person name="Mondo S."/>
            <person name="Pangilinan J."/>
            <person name="Riley R."/>
            <person name="LaButti K."/>
            <person name="Andreopoulos B."/>
            <person name="Lipzen A."/>
            <person name="Chen C."/>
            <person name="Yan M."/>
            <person name="Daum C."/>
            <person name="Ng V."/>
            <person name="Clum A."/>
            <person name="Steindorff A."/>
            <person name="Ohm R.A."/>
            <person name="Martin F."/>
            <person name="Silar P."/>
            <person name="Natvig D.O."/>
            <person name="Lalanne C."/>
            <person name="Gautier V."/>
            <person name="Ament-Velasquez S.L."/>
            <person name="Kruys A."/>
            <person name="Hutchinson M.I."/>
            <person name="Powell A.J."/>
            <person name="Barry K."/>
            <person name="Miller A.N."/>
            <person name="Grigoriev I.V."/>
            <person name="Debuchy R."/>
            <person name="Gladieux P."/>
            <person name="Hiltunen Thoren M."/>
            <person name="Johannesson H."/>
        </authorList>
    </citation>
    <scope>NUCLEOTIDE SEQUENCE</scope>
    <source>
        <strain evidence="2">CBS 118394</strain>
    </source>
</reference>